<dbReference type="InterPro" id="IPR036388">
    <property type="entry name" value="WH-like_DNA-bd_sf"/>
</dbReference>
<gene>
    <name evidence="6" type="ORF">THASP1DRAFT_23213</name>
</gene>
<dbReference type="Pfam" id="PF00447">
    <property type="entry name" value="HSF_DNA-bind"/>
    <property type="match status" value="1"/>
</dbReference>
<dbReference type="InterPro" id="IPR000232">
    <property type="entry name" value="HSF_DNA-bd"/>
</dbReference>
<name>A0A4P9XRY8_9FUNG</name>
<dbReference type="Proteomes" id="UP000271241">
    <property type="component" value="Unassembled WGS sequence"/>
</dbReference>
<dbReference type="PRINTS" id="PR00056">
    <property type="entry name" value="HSFDOMAIN"/>
</dbReference>
<accession>A0A4P9XRY8</accession>
<dbReference type="OrthoDB" id="60033at2759"/>
<sequence>MFIDQLYEILECGYFSHIVGWDENGTSFYVHNQEAMTHDVLPTFSAQTHFSSFERQLNMYGFERLSDGRKRKRSGEASRFAHPYFVSGAPELLGLIRRKQRSSGRASSLPARKKARKNFAASSAYLPITDSLARACGETSSVKSTEDDDAMSCHSLLQTPPPPQAQLLPLLNAADEMGTQLFGLAAMPQVAVAPVDVACLEGSPALPAIAETVSSVQVCDPALQPYYQEQLLALMLAQVFAQS</sequence>
<evidence type="ECO:0000259" key="5">
    <source>
        <dbReference type="SMART" id="SM00415"/>
    </source>
</evidence>
<reference evidence="7" key="1">
    <citation type="journal article" date="2018" name="Nat. Microbiol.">
        <title>Leveraging single-cell genomics to expand the fungal tree of life.</title>
        <authorList>
            <person name="Ahrendt S.R."/>
            <person name="Quandt C.A."/>
            <person name="Ciobanu D."/>
            <person name="Clum A."/>
            <person name="Salamov A."/>
            <person name="Andreopoulos B."/>
            <person name="Cheng J.F."/>
            <person name="Woyke T."/>
            <person name="Pelin A."/>
            <person name="Henrissat B."/>
            <person name="Reynolds N.K."/>
            <person name="Benny G.L."/>
            <person name="Smith M.E."/>
            <person name="James T.Y."/>
            <person name="Grigoriev I.V."/>
        </authorList>
    </citation>
    <scope>NUCLEOTIDE SEQUENCE [LARGE SCALE GENOMIC DNA]</scope>
    <source>
        <strain evidence="7">RSA 1356</strain>
    </source>
</reference>
<evidence type="ECO:0000313" key="6">
    <source>
        <dbReference type="EMBL" id="RKP08874.1"/>
    </source>
</evidence>
<comment type="similarity">
    <text evidence="4">Belongs to the HSF family.</text>
</comment>
<keyword evidence="3" id="KW-0539">Nucleus</keyword>
<dbReference type="SMART" id="SM00415">
    <property type="entry name" value="HSF"/>
    <property type="match status" value="1"/>
</dbReference>
<dbReference type="AlphaFoldDB" id="A0A4P9XRY8"/>
<evidence type="ECO:0000313" key="7">
    <source>
        <dbReference type="Proteomes" id="UP000271241"/>
    </source>
</evidence>
<dbReference type="Gene3D" id="1.10.10.10">
    <property type="entry name" value="Winged helix-like DNA-binding domain superfamily/Winged helix DNA-binding domain"/>
    <property type="match status" value="1"/>
</dbReference>
<protein>
    <submittedName>
        <fullName evidence="6">HSF-type DNA-binding-domain-containing protein</fullName>
    </submittedName>
</protein>
<keyword evidence="7" id="KW-1185">Reference proteome</keyword>
<organism evidence="6 7">
    <name type="scientific">Thamnocephalis sphaerospora</name>
    <dbReference type="NCBI Taxonomy" id="78915"/>
    <lineage>
        <taxon>Eukaryota</taxon>
        <taxon>Fungi</taxon>
        <taxon>Fungi incertae sedis</taxon>
        <taxon>Zoopagomycota</taxon>
        <taxon>Zoopagomycotina</taxon>
        <taxon>Zoopagomycetes</taxon>
        <taxon>Zoopagales</taxon>
        <taxon>Sigmoideomycetaceae</taxon>
        <taxon>Thamnocephalis</taxon>
    </lineage>
</organism>
<dbReference type="SUPFAM" id="SSF46785">
    <property type="entry name" value="Winged helix' DNA-binding domain"/>
    <property type="match status" value="1"/>
</dbReference>
<comment type="subcellular location">
    <subcellularLocation>
        <location evidence="1">Nucleus</location>
    </subcellularLocation>
</comment>
<proteinExistence type="inferred from homology"/>
<dbReference type="PANTHER" id="PTHR10015">
    <property type="entry name" value="HEAT SHOCK TRANSCRIPTION FACTOR"/>
    <property type="match status" value="1"/>
</dbReference>
<dbReference type="InterPro" id="IPR036390">
    <property type="entry name" value="WH_DNA-bd_sf"/>
</dbReference>
<feature type="domain" description="HSF-type DNA-binding" evidence="5">
    <location>
        <begin position="2"/>
        <end position="99"/>
    </location>
</feature>
<dbReference type="GO" id="GO:0043565">
    <property type="term" value="F:sequence-specific DNA binding"/>
    <property type="evidence" value="ECO:0007669"/>
    <property type="project" value="InterPro"/>
</dbReference>
<dbReference type="EMBL" id="KZ992562">
    <property type="protein sequence ID" value="RKP08874.1"/>
    <property type="molecule type" value="Genomic_DNA"/>
</dbReference>
<dbReference type="GO" id="GO:0003700">
    <property type="term" value="F:DNA-binding transcription factor activity"/>
    <property type="evidence" value="ECO:0007669"/>
    <property type="project" value="InterPro"/>
</dbReference>
<dbReference type="PANTHER" id="PTHR10015:SF206">
    <property type="entry name" value="HSF-TYPE DNA-BINDING DOMAIN-CONTAINING PROTEIN"/>
    <property type="match status" value="1"/>
</dbReference>
<evidence type="ECO:0000256" key="1">
    <source>
        <dbReference type="ARBA" id="ARBA00004123"/>
    </source>
</evidence>
<evidence type="ECO:0000256" key="4">
    <source>
        <dbReference type="RuleBase" id="RU004020"/>
    </source>
</evidence>
<evidence type="ECO:0000256" key="3">
    <source>
        <dbReference type="ARBA" id="ARBA00023242"/>
    </source>
</evidence>
<dbReference type="GO" id="GO:0005634">
    <property type="term" value="C:nucleus"/>
    <property type="evidence" value="ECO:0007669"/>
    <property type="project" value="UniProtKB-SubCell"/>
</dbReference>
<evidence type="ECO:0000256" key="2">
    <source>
        <dbReference type="ARBA" id="ARBA00023125"/>
    </source>
</evidence>
<dbReference type="STRING" id="78915.A0A4P9XRY8"/>
<keyword evidence="2 6" id="KW-0238">DNA-binding</keyword>